<dbReference type="EMBL" id="VFOQ01000001">
    <property type="protein sequence ID" value="TQL60844.1"/>
    <property type="molecule type" value="Genomic_DNA"/>
</dbReference>
<comment type="caution">
    <text evidence="1">The sequence shown here is derived from an EMBL/GenBank/DDBJ whole genome shotgun (WGS) entry which is preliminary data.</text>
</comment>
<name>A0A542ZKH3_9MICO</name>
<gene>
    <name evidence="1" type="ORF">FB474_2244</name>
</gene>
<organism evidence="1 2">
    <name type="scientific">Oryzihumus leptocrescens</name>
    <dbReference type="NCBI Taxonomy" id="297536"/>
    <lineage>
        <taxon>Bacteria</taxon>
        <taxon>Bacillati</taxon>
        <taxon>Actinomycetota</taxon>
        <taxon>Actinomycetes</taxon>
        <taxon>Micrococcales</taxon>
        <taxon>Intrasporangiaceae</taxon>
        <taxon>Oryzihumus</taxon>
    </lineage>
</organism>
<evidence type="ECO:0000313" key="1">
    <source>
        <dbReference type="EMBL" id="TQL60844.1"/>
    </source>
</evidence>
<evidence type="ECO:0000313" key="2">
    <source>
        <dbReference type="Proteomes" id="UP000319514"/>
    </source>
</evidence>
<protein>
    <recommendedName>
        <fullName evidence="3">DivIVA domain-containing protein</fullName>
    </recommendedName>
</protein>
<dbReference type="AlphaFoldDB" id="A0A542ZKH3"/>
<dbReference type="RefSeq" id="WP_141788693.1">
    <property type="nucleotide sequence ID" value="NZ_BAAAKX010000007.1"/>
</dbReference>
<dbReference type="Proteomes" id="UP000319514">
    <property type="component" value="Unassembled WGS sequence"/>
</dbReference>
<sequence>MTYAESTGPRFTRVAHGYDPGQVDAHIAALASAEPGLTSAAATALLGRAQEVADSVVAAANAERDQIVRRARQEAADIIDGAQARAGDMIQAAEARVAQLDAHALQLQNRRSETAARVRDLADQLHRAADDAFASLPDR</sequence>
<accession>A0A542ZKH3</accession>
<keyword evidence="2" id="KW-1185">Reference proteome</keyword>
<reference evidence="1 2" key="1">
    <citation type="submission" date="2019-06" db="EMBL/GenBank/DDBJ databases">
        <title>Sequencing the genomes of 1000 actinobacteria strains.</title>
        <authorList>
            <person name="Klenk H.-P."/>
        </authorList>
    </citation>
    <scope>NUCLEOTIDE SEQUENCE [LARGE SCALE GENOMIC DNA]</scope>
    <source>
        <strain evidence="1 2">DSM 18082</strain>
    </source>
</reference>
<proteinExistence type="predicted"/>
<evidence type="ECO:0008006" key="3">
    <source>
        <dbReference type="Google" id="ProtNLM"/>
    </source>
</evidence>